<gene>
    <name evidence="9" type="ORF">OCU04_004089</name>
</gene>
<dbReference type="InterPro" id="IPR032632">
    <property type="entry name" value="Peptidase_M16_M"/>
</dbReference>
<evidence type="ECO:0008006" key="11">
    <source>
        <dbReference type="Google" id="ProtNLM"/>
    </source>
</evidence>
<evidence type="ECO:0000256" key="1">
    <source>
        <dbReference type="ARBA" id="ARBA00007261"/>
    </source>
</evidence>
<dbReference type="InterPro" id="IPR011249">
    <property type="entry name" value="Metalloenz_LuxS/M16"/>
</dbReference>
<dbReference type="GO" id="GO:0004222">
    <property type="term" value="F:metalloendopeptidase activity"/>
    <property type="evidence" value="ECO:0007669"/>
    <property type="project" value="TreeGrafter"/>
</dbReference>
<reference evidence="9" key="1">
    <citation type="submission" date="2022-11" db="EMBL/GenBank/DDBJ databases">
        <title>Genome Resource of Sclerotinia nivalis Strain SnTB1, a Plant Pathogen Isolated from American Ginseng.</title>
        <authorList>
            <person name="Fan S."/>
        </authorList>
    </citation>
    <scope>NUCLEOTIDE SEQUENCE</scope>
    <source>
        <strain evidence="9">SnTB1</strain>
    </source>
</reference>
<dbReference type="InterPro" id="IPR054734">
    <property type="entry name" value="PqqF-like_C_4"/>
</dbReference>
<name>A0A9X0DME0_9HELO</name>
<feature type="domain" description="Peptidase M16 middle/third" evidence="7">
    <location>
        <begin position="2"/>
        <end position="286"/>
    </location>
</feature>
<organism evidence="9 10">
    <name type="scientific">Sclerotinia nivalis</name>
    <dbReference type="NCBI Taxonomy" id="352851"/>
    <lineage>
        <taxon>Eukaryota</taxon>
        <taxon>Fungi</taxon>
        <taxon>Dikarya</taxon>
        <taxon>Ascomycota</taxon>
        <taxon>Pezizomycotina</taxon>
        <taxon>Leotiomycetes</taxon>
        <taxon>Helotiales</taxon>
        <taxon>Sclerotiniaceae</taxon>
        <taxon>Sclerotinia</taxon>
    </lineage>
</organism>
<dbReference type="Gene3D" id="3.30.830.10">
    <property type="entry name" value="Metalloenzyme, LuxS/M16 peptidase-like"/>
    <property type="match status" value="3"/>
</dbReference>
<keyword evidence="5" id="KW-0862">Zinc</keyword>
<evidence type="ECO:0000313" key="9">
    <source>
        <dbReference type="EMBL" id="KAJ8068539.1"/>
    </source>
</evidence>
<evidence type="ECO:0000313" key="10">
    <source>
        <dbReference type="Proteomes" id="UP001152300"/>
    </source>
</evidence>
<evidence type="ECO:0000259" key="8">
    <source>
        <dbReference type="Pfam" id="PF22456"/>
    </source>
</evidence>
<dbReference type="Pfam" id="PF16187">
    <property type="entry name" value="Peptidase_M16_M"/>
    <property type="match status" value="1"/>
</dbReference>
<feature type="domain" description="Coenzyme PQQ synthesis protein F-like C-terminal lobe" evidence="8">
    <location>
        <begin position="393"/>
        <end position="491"/>
    </location>
</feature>
<accession>A0A9X0DME0</accession>
<dbReference type="PANTHER" id="PTHR43690:SF18">
    <property type="entry name" value="INSULIN-DEGRADING ENZYME-RELATED"/>
    <property type="match status" value="1"/>
</dbReference>
<dbReference type="OrthoDB" id="952271at2759"/>
<protein>
    <recommendedName>
        <fullName evidence="11">Insulin-degrading enzyme</fullName>
    </recommendedName>
</protein>
<evidence type="ECO:0000256" key="5">
    <source>
        <dbReference type="ARBA" id="ARBA00022833"/>
    </source>
</evidence>
<dbReference type="GO" id="GO:0046872">
    <property type="term" value="F:metal ion binding"/>
    <property type="evidence" value="ECO:0007669"/>
    <property type="project" value="UniProtKB-KW"/>
</dbReference>
<keyword evidence="3" id="KW-0479">Metal-binding</keyword>
<evidence type="ECO:0000259" key="7">
    <source>
        <dbReference type="Pfam" id="PF16187"/>
    </source>
</evidence>
<keyword evidence="2" id="KW-0645">Protease</keyword>
<dbReference type="AlphaFoldDB" id="A0A9X0DME0"/>
<dbReference type="GO" id="GO:0005739">
    <property type="term" value="C:mitochondrion"/>
    <property type="evidence" value="ECO:0007669"/>
    <property type="project" value="TreeGrafter"/>
</dbReference>
<keyword evidence="4" id="KW-0378">Hydrolase</keyword>
<dbReference type="FunFam" id="3.30.830.10:FF:000003">
    <property type="entry name" value="Insulin-degrading enzyme"/>
    <property type="match status" value="1"/>
</dbReference>
<dbReference type="GO" id="GO:0051603">
    <property type="term" value="P:proteolysis involved in protein catabolic process"/>
    <property type="evidence" value="ECO:0007669"/>
    <property type="project" value="TreeGrafter"/>
</dbReference>
<dbReference type="Pfam" id="PF22456">
    <property type="entry name" value="PqqF-like_C_4"/>
    <property type="match status" value="1"/>
</dbReference>
<evidence type="ECO:0000256" key="6">
    <source>
        <dbReference type="ARBA" id="ARBA00023049"/>
    </source>
</evidence>
<keyword evidence="10" id="KW-1185">Reference proteome</keyword>
<dbReference type="EMBL" id="JAPEIS010000003">
    <property type="protein sequence ID" value="KAJ8068539.1"/>
    <property type="molecule type" value="Genomic_DNA"/>
</dbReference>
<comment type="caution">
    <text evidence="9">The sequence shown here is derived from an EMBL/GenBank/DDBJ whole genome shotgun (WGS) entry which is preliminary data.</text>
</comment>
<dbReference type="GO" id="GO:0043171">
    <property type="term" value="P:peptide catabolic process"/>
    <property type="evidence" value="ECO:0007669"/>
    <property type="project" value="TreeGrafter"/>
</dbReference>
<sequence length="636" mass="72569">MQETTASGFTSKTSAVMQTPLPREWLLSGYSRLRKFDAEKISAGLNCLRADNFRMQISSQTFPDGWDSKEKWYGTEYKYEKIPADFLEEIKKAATSKKGERFPELHLPHVNEFIPTRLEVEKKEIETPAISPKLIRNDDSVRVWFKKDDTFWVPKGSIFIKCRNSLSMATAENFVKANLYTNLVYDLLKEYAYNAGRAGVIYYISNHSMGLTINVCGYNEKLPVLLEKVLTTMRDLEVKQDRFEIIKERLARGLKNWDFEQPSTQVNDCLRWLSSEKGCTNEESLSALLDVTAADIQQFYPRLLRQMHIETLVHGNFPKKKALKLADLTLSILKPGVLPQTQWPINKSFIFPPGANYVYHKKLKDLASVNHCTEYVLFVGDDTNRSQRAKTLLLEQMIHEPAFDRLRTKEQLGYTASSGISIETGTIAYTFTIQSEKTPQYLEERIDLFLVGYSQTLKNMSVSEFEGHKRSLIAETLEKLKNLDEESNRLWSHIESEELDFELGELYTLLYTTELCTNRLKVHHDATHIEALTKEDMIQFYNQFILPSSPLRSKLSIHLIAQGTSLSEANADQKTISMNNESCKDAEDGDGKAIAVKAEGNGTVPCVITDVGQFKAKLQTTPEPQPVKPISEFEEP</sequence>
<dbReference type="PANTHER" id="PTHR43690">
    <property type="entry name" value="NARDILYSIN"/>
    <property type="match status" value="1"/>
</dbReference>
<dbReference type="InterPro" id="IPR050626">
    <property type="entry name" value="Peptidase_M16"/>
</dbReference>
<proteinExistence type="inferred from homology"/>
<evidence type="ECO:0000256" key="4">
    <source>
        <dbReference type="ARBA" id="ARBA00022801"/>
    </source>
</evidence>
<evidence type="ECO:0000256" key="3">
    <source>
        <dbReference type="ARBA" id="ARBA00022723"/>
    </source>
</evidence>
<dbReference type="Proteomes" id="UP001152300">
    <property type="component" value="Unassembled WGS sequence"/>
</dbReference>
<dbReference type="GO" id="GO:0005829">
    <property type="term" value="C:cytosol"/>
    <property type="evidence" value="ECO:0007669"/>
    <property type="project" value="TreeGrafter"/>
</dbReference>
<dbReference type="SUPFAM" id="SSF63411">
    <property type="entry name" value="LuxS/MPP-like metallohydrolase"/>
    <property type="match status" value="3"/>
</dbReference>
<keyword evidence="6" id="KW-0482">Metalloprotease</keyword>
<comment type="similarity">
    <text evidence="1">Belongs to the peptidase M16 family.</text>
</comment>
<evidence type="ECO:0000256" key="2">
    <source>
        <dbReference type="ARBA" id="ARBA00022670"/>
    </source>
</evidence>